<evidence type="ECO:0000313" key="2">
    <source>
        <dbReference type="EnsemblPlants" id="TuG1812G0500003054.01.T05"/>
    </source>
</evidence>
<dbReference type="EnsemblPlants" id="TuG1812G0500003054.01.T05">
    <property type="protein sequence ID" value="TuG1812G0500003054.01.T05"/>
    <property type="gene ID" value="TuG1812G0500003054.01"/>
</dbReference>
<evidence type="ECO:0000256" key="1">
    <source>
        <dbReference type="SAM" id="MobiDB-lite"/>
    </source>
</evidence>
<evidence type="ECO:0000313" key="3">
    <source>
        <dbReference type="Proteomes" id="UP000015106"/>
    </source>
</evidence>
<reference evidence="2" key="2">
    <citation type="submission" date="2018-03" db="EMBL/GenBank/DDBJ databases">
        <title>The Triticum urartu genome reveals the dynamic nature of wheat genome evolution.</title>
        <authorList>
            <person name="Ling H."/>
            <person name="Ma B."/>
            <person name="Shi X."/>
            <person name="Liu H."/>
            <person name="Dong L."/>
            <person name="Sun H."/>
            <person name="Cao Y."/>
            <person name="Gao Q."/>
            <person name="Zheng S."/>
            <person name="Li Y."/>
            <person name="Yu Y."/>
            <person name="Du H."/>
            <person name="Qi M."/>
            <person name="Li Y."/>
            <person name="Yu H."/>
            <person name="Cui Y."/>
            <person name="Wang N."/>
            <person name="Chen C."/>
            <person name="Wu H."/>
            <person name="Zhao Y."/>
            <person name="Zhang J."/>
            <person name="Li Y."/>
            <person name="Zhou W."/>
            <person name="Zhang B."/>
            <person name="Hu W."/>
            <person name="Eijk M."/>
            <person name="Tang J."/>
            <person name="Witsenboer H."/>
            <person name="Zhao S."/>
            <person name="Li Z."/>
            <person name="Zhang A."/>
            <person name="Wang D."/>
            <person name="Liang C."/>
        </authorList>
    </citation>
    <scope>NUCLEOTIDE SEQUENCE [LARGE SCALE GENOMIC DNA]</scope>
    <source>
        <strain evidence="2">cv. G1812</strain>
    </source>
</reference>
<feature type="compositionally biased region" description="Pro residues" evidence="1">
    <location>
        <begin position="1"/>
        <end position="11"/>
    </location>
</feature>
<dbReference type="AlphaFoldDB" id="A0A8R7QGP8"/>
<reference evidence="2" key="3">
    <citation type="submission" date="2022-06" db="UniProtKB">
        <authorList>
            <consortium name="EnsemblPlants"/>
        </authorList>
    </citation>
    <scope>IDENTIFICATION</scope>
</reference>
<dbReference type="Gramene" id="TuG1812G0500003054.01.T05">
    <property type="protein sequence ID" value="TuG1812G0500003054.01.T05"/>
    <property type="gene ID" value="TuG1812G0500003054.01"/>
</dbReference>
<accession>A0A8R7QGP8</accession>
<feature type="compositionally biased region" description="Low complexity" evidence="1">
    <location>
        <begin position="12"/>
        <end position="30"/>
    </location>
</feature>
<organism evidence="2 3">
    <name type="scientific">Triticum urartu</name>
    <name type="common">Red wild einkorn</name>
    <name type="synonym">Crithodium urartu</name>
    <dbReference type="NCBI Taxonomy" id="4572"/>
    <lineage>
        <taxon>Eukaryota</taxon>
        <taxon>Viridiplantae</taxon>
        <taxon>Streptophyta</taxon>
        <taxon>Embryophyta</taxon>
        <taxon>Tracheophyta</taxon>
        <taxon>Spermatophyta</taxon>
        <taxon>Magnoliopsida</taxon>
        <taxon>Liliopsida</taxon>
        <taxon>Poales</taxon>
        <taxon>Poaceae</taxon>
        <taxon>BOP clade</taxon>
        <taxon>Pooideae</taxon>
        <taxon>Triticodae</taxon>
        <taxon>Triticeae</taxon>
        <taxon>Triticinae</taxon>
        <taxon>Triticum</taxon>
    </lineage>
</organism>
<protein>
    <submittedName>
        <fullName evidence="2">Uncharacterized protein</fullName>
    </submittedName>
</protein>
<reference evidence="3" key="1">
    <citation type="journal article" date="2013" name="Nature">
        <title>Draft genome of the wheat A-genome progenitor Triticum urartu.</title>
        <authorList>
            <person name="Ling H.Q."/>
            <person name="Zhao S."/>
            <person name="Liu D."/>
            <person name="Wang J."/>
            <person name="Sun H."/>
            <person name="Zhang C."/>
            <person name="Fan H."/>
            <person name="Li D."/>
            <person name="Dong L."/>
            <person name="Tao Y."/>
            <person name="Gao C."/>
            <person name="Wu H."/>
            <person name="Li Y."/>
            <person name="Cui Y."/>
            <person name="Guo X."/>
            <person name="Zheng S."/>
            <person name="Wang B."/>
            <person name="Yu K."/>
            <person name="Liang Q."/>
            <person name="Yang W."/>
            <person name="Lou X."/>
            <person name="Chen J."/>
            <person name="Feng M."/>
            <person name="Jian J."/>
            <person name="Zhang X."/>
            <person name="Luo G."/>
            <person name="Jiang Y."/>
            <person name="Liu J."/>
            <person name="Wang Z."/>
            <person name="Sha Y."/>
            <person name="Zhang B."/>
            <person name="Wu H."/>
            <person name="Tang D."/>
            <person name="Shen Q."/>
            <person name="Xue P."/>
            <person name="Zou S."/>
            <person name="Wang X."/>
            <person name="Liu X."/>
            <person name="Wang F."/>
            <person name="Yang Y."/>
            <person name="An X."/>
            <person name="Dong Z."/>
            <person name="Zhang K."/>
            <person name="Zhang X."/>
            <person name="Luo M.C."/>
            <person name="Dvorak J."/>
            <person name="Tong Y."/>
            <person name="Wang J."/>
            <person name="Yang H."/>
            <person name="Li Z."/>
            <person name="Wang D."/>
            <person name="Zhang A."/>
            <person name="Wang J."/>
        </authorList>
    </citation>
    <scope>NUCLEOTIDE SEQUENCE</scope>
    <source>
        <strain evidence="3">cv. G1812</strain>
    </source>
</reference>
<keyword evidence="3" id="KW-1185">Reference proteome</keyword>
<sequence>MKSSPPPPPMPAASGASGAARHAPSCRRSAPPSPPPRLSAPGLYSPLATTHPWLGFRAWLRRRVSGGPSWGTPWEFPIHHGRRCQGILQGDVKDAMDMQLLKRRIGPRIIFSRIGYGPADSTVDRKDSTCKQDHCSQGGETQYLGPHLPEVRHETLMMGYECSNYTNWLSCAW</sequence>
<proteinExistence type="predicted"/>
<name>A0A8R7QGP8_TRIUA</name>
<feature type="region of interest" description="Disordered" evidence="1">
    <location>
        <begin position="1"/>
        <end position="43"/>
    </location>
</feature>
<dbReference type="Proteomes" id="UP000015106">
    <property type="component" value="Chromosome 5"/>
</dbReference>